<name>A0ABW5ZUX7_9FLAO</name>
<keyword evidence="1" id="KW-1133">Transmembrane helix</keyword>
<protein>
    <submittedName>
        <fullName evidence="2">Uncharacterized protein</fullName>
    </submittedName>
</protein>
<dbReference type="RefSeq" id="WP_194509286.1">
    <property type="nucleotide sequence ID" value="NZ_JADILU010000007.1"/>
</dbReference>
<keyword evidence="3" id="KW-1185">Reference proteome</keyword>
<comment type="caution">
    <text evidence="2">The sequence shown here is derived from an EMBL/GenBank/DDBJ whole genome shotgun (WGS) entry which is preliminary data.</text>
</comment>
<accession>A0ABW5ZUX7</accession>
<reference evidence="3" key="1">
    <citation type="journal article" date="2019" name="Int. J. Syst. Evol. Microbiol.">
        <title>The Global Catalogue of Microorganisms (GCM) 10K type strain sequencing project: providing services to taxonomists for standard genome sequencing and annotation.</title>
        <authorList>
            <consortium name="The Broad Institute Genomics Platform"/>
            <consortium name="The Broad Institute Genome Sequencing Center for Infectious Disease"/>
            <person name="Wu L."/>
            <person name="Ma J."/>
        </authorList>
    </citation>
    <scope>NUCLEOTIDE SEQUENCE [LARGE SCALE GENOMIC DNA]</scope>
    <source>
        <strain evidence="3">KCTC 32514</strain>
    </source>
</reference>
<proteinExistence type="predicted"/>
<dbReference type="Proteomes" id="UP001597548">
    <property type="component" value="Unassembled WGS sequence"/>
</dbReference>
<sequence>MKESFLKKFTIWHKLITFFVAIIVLFFLVKDKMFPSEPIISSPQTEKGNATEIGNGNKIDSFSIKNISKEGKNEVKIGDDNEIKGLEIEQEN</sequence>
<evidence type="ECO:0000313" key="3">
    <source>
        <dbReference type="Proteomes" id="UP001597548"/>
    </source>
</evidence>
<evidence type="ECO:0000256" key="1">
    <source>
        <dbReference type="SAM" id="Phobius"/>
    </source>
</evidence>
<keyword evidence="1" id="KW-0472">Membrane</keyword>
<feature type="transmembrane region" description="Helical" evidence="1">
    <location>
        <begin position="12"/>
        <end position="29"/>
    </location>
</feature>
<gene>
    <name evidence="2" type="ORF">ACFS29_09270</name>
</gene>
<organism evidence="2 3">
    <name type="scientific">Psychroserpens luteus</name>
    <dbReference type="NCBI Taxonomy" id="1434066"/>
    <lineage>
        <taxon>Bacteria</taxon>
        <taxon>Pseudomonadati</taxon>
        <taxon>Bacteroidota</taxon>
        <taxon>Flavobacteriia</taxon>
        <taxon>Flavobacteriales</taxon>
        <taxon>Flavobacteriaceae</taxon>
        <taxon>Psychroserpens</taxon>
    </lineage>
</organism>
<keyword evidence="1" id="KW-0812">Transmembrane</keyword>
<evidence type="ECO:0000313" key="2">
    <source>
        <dbReference type="EMBL" id="MFD2915828.1"/>
    </source>
</evidence>
<dbReference type="EMBL" id="JBHUOS010000008">
    <property type="protein sequence ID" value="MFD2915828.1"/>
    <property type="molecule type" value="Genomic_DNA"/>
</dbReference>